<name>A0A081C7F0_VECG1</name>
<dbReference type="EMBL" id="DF820473">
    <property type="protein sequence ID" value="GAK60505.1"/>
    <property type="molecule type" value="Genomic_DNA"/>
</dbReference>
<dbReference type="PANTHER" id="PTHR42806:SF1">
    <property type="entry name" value="GLYCINE DEHYDROGENASE (DECARBOXYLATING)"/>
    <property type="match status" value="1"/>
</dbReference>
<dbReference type="InterPro" id="IPR049315">
    <property type="entry name" value="GDC-P_N"/>
</dbReference>
<dbReference type="Proteomes" id="UP000030661">
    <property type="component" value="Unassembled WGS sequence"/>
</dbReference>
<dbReference type="GO" id="GO:0009116">
    <property type="term" value="P:nucleoside metabolic process"/>
    <property type="evidence" value="ECO:0007669"/>
    <property type="project" value="InterPro"/>
</dbReference>
<dbReference type="SUPFAM" id="SSF53383">
    <property type="entry name" value="PLP-dependent transferases"/>
    <property type="match status" value="1"/>
</dbReference>
<dbReference type="InterPro" id="IPR023010">
    <property type="entry name" value="GcvPA"/>
</dbReference>
<dbReference type="HOGENOM" id="CLU_004620_0_2_0"/>
<protein>
    <submittedName>
        <fullName evidence="3">Glycine cleavage system protein P</fullName>
    </submittedName>
</protein>
<gene>
    <name evidence="3" type="ORF">U27_00402</name>
</gene>
<dbReference type="PANTHER" id="PTHR42806">
    <property type="entry name" value="GLYCINE CLEAVAGE SYSTEM P-PROTEIN"/>
    <property type="match status" value="1"/>
</dbReference>
<evidence type="ECO:0000256" key="1">
    <source>
        <dbReference type="ARBA" id="ARBA00023002"/>
    </source>
</evidence>
<keyword evidence="4" id="KW-1185">Reference proteome</keyword>
<dbReference type="NCBIfam" id="NF001696">
    <property type="entry name" value="PRK00451.1"/>
    <property type="match status" value="1"/>
</dbReference>
<dbReference type="eggNOG" id="COG0403">
    <property type="taxonomic scope" value="Bacteria"/>
</dbReference>
<keyword evidence="1" id="KW-0560">Oxidoreductase</keyword>
<dbReference type="InterPro" id="IPR015424">
    <property type="entry name" value="PyrdxlP-dep_Trfase"/>
</dbReference>
<dbReference type="Pfam" id="PF02347">
    <property type="entry name" value="GDC-P"/>
    <property type="match status" value="1"/>
</dbReference>
<evidence type="ECO:0000313" key="3">
    <source>
        <dbReference type="EMBL" id="GAK60505.1"/>
    </source>
</evidence>
<dbReference type="Gene3D" id="3.40.640.10">
    <property type="entry name" value="Type I PLP-dependent aspartate aminotransferase-like (Major domain)"/>
    <property type="match status" value="1"/>
</dbReference>
<evidence type="ECO:0000313" key="4">
    <source>
        <dbReference type="Proteomes" id="UP000030661"/>
    </source>
</evidence>
<sequence length="467" mass="51204">MSKNAVVYPYIPNSVPEIREQMLKEIGVEDIMDLFAEIPAHLQYHERMNLPEPIPDEFSLKKHVEGILNTNKHCSEYLNFLGAGCAQHFIPAVCDEINGRGEFLTAYAADFYADHGKWQTLFEFCSLMGELLDMDVVSGFLYDGAQAIATSLRMASRITGRQEVLLPRTMNPQALKVVENYMQGVLEPVIHIVMVDFDPATGLLDLQDLKSKVSSKTAAVLIENPSYLGFLETQAAEIGKIARQNGAEFVVSTDPIALGVLAPPAQYGATIACGDYHPLGIHLQCGGGQAGFIATHDDMKYVSEFKDKMYGLTKTVAEGEYGFGHVLFDRTSFGSREKAKEYTGTSNALWAITAGVYLALMGPKGMAEVGQTIMQKSQYAATQIAQIPGVKLVFNSPFFKEFVVNFDGTDMSVKAINKALLEHNIFGGQDLSVEFPQLGQSALYCVTEIMTKDNIDTLVATLQDITG</sequence>
<evidence type="ECO:0000259" key="2">
    <source>
        <dbReference type="Pfam" id="PF02347"/>
    </source>
</evidence>
<accession>A0A081C7F0</accession>
<dbReference type="Gene3D" id="3.90.1150.10">
    <property type="entry name" value="Aspartate Aminotransferase, domain 1"/>
    <property type="match status" value="1"/>
</dbReference>
<reference evidence="3 4" key="1">
    <citation type="journal article" date="2015" name="PeerJ">
        <title>First genomic representation of candidate bacterial phylum KSB3 points to enhanced environmental sensing as a trigger of wastewater bulking.</title>
        <authorList>
            <person name="Sekiguchi Y."/>
            <person name="Ohashi A."/>
            <person name="Parks D.H."/>
            <person name="Yamauchi T."/>
            <person name="Tyson G.W."/>
            <person name="Hugenholtz P."/>
        </authorList>
    </citation>
    <scope>NUCLEOTIDE SEQUENCE [LARGE SCALE GENOMIC DNA]</scope>
</reference>
<proteinExistence type="predicted"/>
<dbReference type="InterPro" id="IPR015421">
    <property type="entry name" value="PyrdxlP-dep_Trfase_major"/>
</dbReference>
<dbReference type="STRING" id="1499967.U27_00402"/>
<feature type="domain" description="Glycine cleavage system P-protein N-terminal" evidence="2">
    <location>
        <begin position="11"/>
        <end position="461"/>
    </location>
</feature>
<dbReference type="InterPro" id="IPR015422">
    <property type="entry name" value="PyrdxlP-dep_Trfase_small"/>
</dbReference>
<dbReference type="AlphaFoldDB" id="A0A081C7F0"/>
<dbReference type="GO" id="GO:0004375">
    <property type="term" value="F:glycine dehydrogenase (decarboxylating) activity"/>
    <property type="evidence" value="ECO:0007669"/>
    <property type="project" value="InterPro"/>
</dbReference>
<organism evidence="3 4">
    <name type="scientific">Vecturithrix granuli</name>
    <dbReference type="NCBI Taxonomy" id="1499967"/>
    <lineage>
        <taxon>Bacteria</taxon>
        <taxon>Candidatus Moduliflexota</taxon>
        <taxon>Candidatus Vecturitrichia</taxon>
        <taxon>Candidatus Vecturitrichales</taxon>
        <taxon>Candidatus Vecturitrichaceae</taxon>
        <taxon>Candidatus Vecturithrix</taxon>
    </lineage>
</organism>